<reference evidence="2 3" key="1">
    <citation type="journal article" date="2015" name="Fungal Genet. Biol.">
        <title>Evolution of novel wood decay mechanisms in Agaricales revealed by the genome sequences of Fistulina hepatica and Cylindrobasidium torrendii.</title>
        <authorList>
            <person name="Floudas D."/>
            <person name="Held B.W."/>
            <person name="Riley R."/>
            <person name="Nagy L.G."/>
            <person name="Koehler G."/>
            <person name="Ransdell A.S."/>
            <person name="Younus H."/>
            <person name="Chow J."/>
            <person name="Chiniquy J."/>
            <person name="Lipzen A."/>
            <person name="Tritt A."/>
            <person name="Sun H."/>
            <person name="Haridas S."/>
            <person name="LaButti K."/>
            <person name="Ohm R.A."/>
            <person name="Kues U."/>
            <person name="Blanchette R.A."/>
            <person name="Grigoriev I.V."/>
            <person name="Minto R.E."/>
            <person name="Hibbett D.S."/>
        </authorList>
    </citation>
    <scope>NUCLEOTIDE SEQUENCE [LARGE SCALE GENOMIC DNA]</scope>
    <source>
        <strain evidence="2 3">ATCC 64428</strain>
    </source>
</reference>
<organism evidence="2 3">
    <name type="scientific">Fistulina hepatica ATCC 64428</name>
    <dbReference type="NCBI Taxonomy" id="1128425"/>
    <lineage>
        <taxon>Eukaryota</taxon>
        <taxon>Fungi</taxon>
        <taxon>Dikarya</taxon>
        <taxon>Basidiomycota</taxon>
        <taxon>Agaricomycotina</taxon>
        <taxon>Agaricomycetes</taxon>
        <taxon>Agaricomycetidae</taxon>
        <taxon>Agaricales</taxon>
        <taxon>Fistulinaceae</taxon>
        <taxon>Fistulina</taxon>
    </lineage>
</organism>
<dbReference type="PANTHER" id="PTHR35040:SF9">
    <property type="entry name" value="4-LIKE CELL SURFACE PROTEIN, PUTATIVE (AFU_ORTHOLOGUE AFUA_4G14080)-RELATED"/>
    <property type="match status" value="1"/>
</dbReference>
<dbReference type="OrthoDB" id="5342184at2759"/>
<dbReference type="Pfam" id="PF12138">
    <property type="entry name" value="Spherulin4"/>
    <property type="match status" value="1"/>
</dbReference>
<dbReference type="AlphaFoldDB" id="A0A0D7AP83"/>
<accession>A0A0D7AP83</accession>
<evidence type="ECO:0000256" key="1">
    <source>
        <dbReference type="SAM" id="SignalP"/>
    </source>
</evidence>
<keyword evidence="3" id="KW-1185">Reference proteome</keyword>
<dbReference type="Proteomes" id="UP000054144">
    <property type="component" value="Unassembled WGS sequence"/>
</dbReference>
<dbReference type="PANTHER" id="PTHR35040">
    <property type="match status" value="1"/>
</dbReference>
<dbReference type="EMBL" id="KN881639">
    <property type="protein sequence ID" value="KIY52583.1"/>
    <property type="molecule type" value="Genomic_DNA"/>
</dbReference>
<gene>
    <name evidence="2" type="ORF">FISHEDRAFT_34977</name>
</gene>
<name>A0A0D7AP83_9AGAR</name>
<dbReference type="InterPro" id="IPR021986">
    <property type="entry name" value="Spherulin4"/>
</dbReference>
<protein>
    <recommendedName>
        <fullName evidence="4">Spherulation-specific family 4</fullName>
    </recommendedName>
</protein>
<feature type="chain" id="PRO_5002316351" description="Spherulation-specific family 4" evidence="1">
    <location>
        <begin position="21"/>
        <end position="194"/>
    </location>
</feature>
<evidence type="ECO:0000313" key="3">
    <source>
        <dbReference type="Proteomes" id="UP000054144"/>
    </source>
</evidence>
<keyword evidence="1" id="KW-0732">Signal</keyword>
<proteinExistence type="predicted"/>
<sequence>MLFARVQTIFLLSCFHIAAASLLPTGVIFPLYIYPDGNCSVWSELLDSIAEYDTLPFYVIVNPSSGPGDENSQPDASYQTCIAELLNTGSNVHAVGYVLTDYGSRSEQDVLADIATYAQWDSDYRPSGIFFDQASYSASEVSTYTTYAENARSSFSDALVILNPGTATDSGYYAIADLIVTTENDYDSFRCVQI</sequence>
<feature type="signal peptide" evidence="1">
    <location>
        <begin position="1"/>
        <end position="20"/>
    </location>
</feature>
<evidence type="ECO:0008006" key="4">
    <source>
        <dbReference type="Google" id="ProtNLM"/>
    </source>
</evidence>
<evidence type="ECO:0000313" key="2">
    <source>
        <dbReference type="EMBL" id="KIY52583.1"/>
    </source>
</evidence>